<keyword evidence="2" id="KW-1185">Reference proteome</keyword>
<dbReference type="OrthoDB" id="1708588at2759"/>
<protein>
    <submittedName>
        <fullName evidence="3">ATP synthase subunit s-like protein (inferred by orthology to a human protein)</fullName>
    </submittedName>
</protein>
<sequence length="228" mass="26771">MHSSCCNRLLISSSSAPTIINCGKLLPQNIVKNVNFLPQKRSFNIHRWSAFKRWQELQRDEREYQQEKDAMKNFIRLSNGLYITPEKPSDALSRKFEVLPKKAPEDETRKDTGAFSMELMTFHTQMRYIDHSFDNTRRFKRYRHFQHLQFDQRFIPERLLFLGADLAAAHFLVHRDAAVKFVGDDVWIKKDKKGRYNLPGRKVPGLYLEAIDASDTELMFEGDSVDIL</sequence>
<dbReference type="EMBL" id="UYRR01038482">
    <property type="protein sequence ID" value="VDK73687.1"/>
    <property type="molecule type" value="Genomic_DNA"/>
</dbReference>
<evidence type="ECO:0000313" key="3">
    <source>
        <dbReference type="WBParaSite" id="ASIM_0002063201-mRNA-1"/>
    </source>
</evidence>
<dbReference type="Proteomes" id="UP000267096">
    <property type="component" value="Unassembled WGS sequence"/>
</dbReference>
<dbReference type="AlphaFoldDB" id="A0A0M3KI16"/>
<dbReference type="InterPro" id="IPR032675">
    <property type="entry name" value="LRR_dom_sf"/>
</dbReference>
<evidence type="ECO:0000313" key="2">
    <source>
        <dbReference type="Proteomes" id="UP000267096"/>
    </source>
</evidence>
<evidence type="ECO:0000313" key="1">
    <source>
        <dbReference type="EMBL" id="VDK73687.1"/>
    </source>
</evidence>
<reference evidence="1 2" key="2">
    <citation type="submission" date="2018-11" db="EMBL/GenBank/DDBJ databases">
        <authorList>
            <consortium name="Pathogen Informatics"/>
        </authorList>
    </citation>
    <scope>NUCLEOTIDE SEQUENCE [LARGE SCALE GENOMIC DNA]</scope>
</reference>
<name>A0A0M3KI16_ANISI</name>
<dbReference type="Gene3D" id="3.80.10.10">
    <property type="entry name" value="Ribonuclease Inhibitor"/>
    <property type="match status" value="1"/>
</dbReference>
<dbReference type="WBParaSite" id="ASIM_0002063201-mRNA-1">
    <property type="protein sequence ID" value="ASIM_0002063201-mRNA-1"/>
    <property type="gene ID" value="ASIM_0002063201"/>
</dbReference>
<reference evidence="3" key="1">
    <citation type="submission" date="2017-02" db="UniProtKB">
        <authorList>
            <consortium name="WormBaseParasite"/>
        </authorList>
    </citation>
    <scope>IDENTIFICATION</scope>
</reference>
<organism evidence="3">
    <name type="scientific">Anisakis simplex</name>
    <name type="common">Herring worm</name>
    <dbReference type="NCBI Taxonomy" id="6269"/>
    <lineage>
        <taxon>Eukaryota</taxon>
        <taxon>Metazoa</taxon>
        <taxon>Ecdysozoa</taxon>
        <taxon>Nematoda</taxon>
        <taxon>Chromadorea</taxon>
        <taxon>Rhabditida</taxon>
        <taxon>Spirurina</taxon>
        <taxon>Ascaridomorpha</taxon>
        <taxon>Ascaridoidea</taxon>
        <taxon>Anisakidae</taxon>
        <taxon>Anisakis</taxon>
        <taxon>Anisakis simplex complex</taxon>
    </lineage>
</organism>
<gene>
    <name evidence="1" type="ORF">ASIM_LOCUS20014</name>
</gene>
<accession>A0A0M3KI16</accession>
<proteinExistence type="predicted"/>